<dbReference type="AlphaFoldDB" id="A0A0A0HWQ5"/>
<dbReference type="HOGENOM" id="CLU_114631_0_0_1"/>
<accession>A0A0A0HWQ5</accession>
<dbReference type="KEGG" id="pbn:PADG_12143"/>
<dbReference type="VEuPathDB" id="FungiDB:PADG_12143"/>
<evidence type="ECO:0000313" key="2">
    <source>
        <dbReference type="Proteomes" id="UP000001628"/>
    </source>
</evidence>
<dbReference type="eggNOG" id="ENOG502RQ0S">
    <property type="taxonomic scope" value="Eukaryota"/>
</dbReference>
<dbReference type="EMBL" id="KN275964">
    <property type="protein sequence ID" value="KGM91825.1"/>
    <property type="molecule type" value="Genomic_DNA"/>
</dbReference>
<proteinExistence type="predicted"/>
<dbReference type="Proteomes" id="UP000001628">
    <property type="component" value="Unassembled WGS sequence"/>
</dbReference>
<sequence>MLEHDESNDDTSSSMLMSISNINDMIIMSAADLRALYLKQLACDYQKKMQVSLNTKSIIIFDRINHQAWKISILSDAEVINDVDILNKNQHESSKDLSSLDQ</sequence>
<keyword evidence="2" id="KW-1185">Reference proteome</keyword>
<dbReference type="STRING" id="502780.A0A0A0HWQ5"/>
<dbReference type="InParanoid" id="A0A0A0HWQ5"/>
<dbReference type="GeneID" id="22588040"/>
<dbReference type="OMA" id="INDMIIM"/>
<evidence type="ECO:0000313" key="1">
    <source>
        <dbReference type="EMBL" id="KGM91825.1"/>
    </source>
</evidence>
<reference evidence="1 2" key="1">
    <citation type="journal article" date="2011" name="PLoS Genet.">
        <title>Comparative genomic analysis of human fungal pathogens causing paracoccidioidomycosis.</title>
        <authorList>
            <person name="Desjardins C.A."/>
            <person name="Champion M.D."/>
            <person name="Holder J.W."/>
            <person name="Muszewska A."/>
            <person name="Goldberg J."/>
            <person name="Bailao A.M."/>
            <person name="Brigido M.M."/>
            <person name="Ferreira M.E."/>
            <person name="Garcia A.M."/>
            <person name="Grynberg M."/>
            <person name="Gujja S."/>
            <person name="Heiman D.I."/>
            <person name="Henn M.R."/>
            <person name="Kodira C.D."/>
            <person name="Leon-Narvaez H."/>
            <person name="Longo L.V."/>
            <person name="Ma L.J."/>
            <person name="Malavazi I."/>
            <person name="Matsuo A.L."/>
            <person name="Morais F.V."/>
            <person name="Pereira M."/>
            <person name="Rodriguez-Brito S."/>
            <person name="Sakthikumar S."/>
            <person name="Salem-Izacc S.M."/>
            <person name="Sykes S.M."/>
            <person name="Teixeira M.M."/>
            <person name="Vallejo M.C."/>
            <person name="Walter M.E."/>
            <person name="Yandava C."/>
            <person name="Young S."/>
            <person name="Zeng Q."/>
            <person name="Zucker J."/>
            <person name="Felipe M.S."/>
            <person name="Goldman G.H."/>
            <person name="Haas B.J."/>
            <person name="McEwen J.G."/>
            <person name="Nino-Vega G."/>
            <person name="Puccia R."/>
            <person name="San-Blas G."/>
            <person name="Soares C.M."/>
            <person name="Birren B.W."/>
            <person name="Cuomo C.A."/>
        </authorList>
    </citation>
    <scope>NUCLEOTIDE SEQUENCE [LARGE SCALE GENOMIC DNA]</scope>
    <source>
        <strain evidence="1 2">Pb18</strain>
    </source>
</reference>
<protein>
    <submittedName>
        <fullName evidence="1">Uncharacterized protein</fullName>
    </submittedName>
</protein>
<gene>
    <name evidence="1" type="ORF">PADG_12143</name>
</gene>
<name>A0A0A0HWQ5_PARBD</name>
<dbReference type="RefSeq" id="XP_010761998.1">
    <property type="nucleotide sequence ID" value="XM_010763696.1"/>
</dbReference>
<organism evidence="1 2">
    <name type="scientific">Paracoccidioides brasiliensis (strain Pb18)</name>
    <dbReference type="NCBI Taxonomy" id="502780"/>
    <lineage>
        <taxon>Eukaryota</taxon>
        <taxon>Fungi</taxon>
        <taxon>Dikarya</taxon>
        <taxon>Ascomycota</taxon>
        <taxon>Pezizomycotina</taxon>
        <taxon>Eurotiomycetes</taxon>
        <taxon>Eurotiomycetidae</taxon>
        <taxon>Onygenales</taxon>
        <taxon>Ajellomycetaceae</taxon>
        <taxon>Paracoccidioides</taxon>
    </lineage>
</organism>